<dbReference type="PANTHER" id="PTHR41394">
    <property type="entry name" value="MAGNESIUM TRANSPORTER MGTE"/>
    <property type="match status" value="1"/>
</dbReference>
<keyword evidence="9" id="KW-0479">Metal-binding</keyword>
<dbReference type="InterPro" id="IPR036739">
    <property type="entry name" value="SLC41_membr_dom_sf"/>
</dbReference>
<evidence type="ECO:0000256" key="2">
    <source>
        <dbReference type="ARBA" id="ARBA00009749"/>
    </source>
</evidence>
<dbReference type="SUPFAM" id="SSF54631">
    <property type="entry name" value="CBS-domain pair"/>
    <property type="match status" value="1"/>
</dbReference>
<sequence length="473" mass="51858">MKENRTYNDGVLARRPDQKIADFIHNRLRKEDYESVAFSVQHMDMVQACSLLRMSSETDVPLIFRLFPKGLAAEVFEHMGAPFQAQLLEAFTNSSEALRLIRKLEADDQLRLFDELPSNITTQLLDMLPKTNQEDVRRLMSYPDDTVGRIMSPAYYSFKQTAPLSEVLHIVRAGDAGRDAVHVYVCNEDGGVCGSVPLTAVLAEKDETRLIGDMVTAEPVVIRVQDDQEKAARLIQRLAVFELPVCDDDGYLVGTLRAYDALDVISEEVTDDMYDKVGLLDLNSRESDRSYGLIHKGFGHVFAVRVPFLIITLIGGMLAGGVIEVFEDILDAVAATALFIPVIMDMGGNVGTQSSTIFTRAMVLGQINMERFIKHWIRETLHGVGLGAILGVLGGGIAIVWQGSPELGLAVGLSLWATITIATSLGFLVPFLLIKMGFDQAAGSDPIITTVKDMTGLAIYFGMVSLLLPGLVS</sequence>
<feature type="transmembrane region" description="Helical" evidence="9">
    <location>
        <begin position="454"/>
        <end position="472"/>
    </location>
</feature>
<dbReference type="SMART" id="SM00924">
    <property type="entry name" value="MgtE_N"/>
    <property type="match status" value="1"/>
</dbReference>
<evidence type="ECO:0000313" key="11">
    <source>
        <dbReference type="EMBL" id="ERP31817.1"/>
    </source>
</evidence>
<dbReference type="PANTHER" id="PTHR41394:SF5">
    <property type="entry name" value="SLC41A_MGTE INTEGRAL MEMBRANE DOMAIN-CONTAINING PROTEIN"/>
    <property type="match status" value="1"/>
</dbReference>
<keyword evidence="6 9" id="KW-1133">Transmembrane helix</keyword>
<feature type="transmembrane region" description="Helical" evidence="9">
    <location>
        <begin position="329"/>
        <end position="350"/>
    </location>
</feature>
<organism evidence="11 12">
    <name type="scientific">Chitinivibrio alkaliphilus ACht1</name>
    <dbReference type="NCBI Taxonomy" id="1313304"/>
    <lineage>
        <taxon>Bacteria</taxon>
        <taxon>Pseudomonadati</taxon>
        <taxon>Fibrobacterota</taxon>
        <taxon>Chitinivibrionia</taxon>
        <taxon>Chitinivibrionales</taxon>
        <taxon>Chitinivibrionaceae</taxon>
        <taxon>Chitinivibrio</taxon>
    </lineage>
</organism>
<evidence type="ECO:0000259" key="10">
    <source>
        <dbReference type="PROSITE" id="PS51371"/>
    </source>
</evidence>
<feature type="transmembrane region" description="Helical" evidence="9">
    <location>
        <begin position="381"/>
        <end position="401"/>
    </location>
</feature>
<proteinExistence type="inferred from homology"/>
<dbReference type="RefSeq" id="WP_022636736.1">
    <property type="nucleotide sequence ID" value="NZ_ASJR01000009.1"/>
</dbReference>
<dbReference type="InterPro" id="IPR006669">
    <property type="entry name" value="MgtE_transporter"/>
</dbReference>
<dbReference type="InterPro" id="IPR000644">
    <property type="entry name" value="CBS_dom"/>
</dbReference>
<evidence type="ECO:0000256" key="6">
    <source>
        <dbReference type="ARBA" id="ARBA00022989"/>
    </source>
</evidence>
<evidence type="ECO:0000256" key="4">
    <source>
        <dbReference type="ARBA" id="ARBA00022692"/>
    </source>
</evidence>
<dbReference type="Pfam" id="PF03448">
    <property type="entry name" value="MgtE_N"/>
    <property type="match status" value="1"/>
</dbReference>
<feature type="transmembrane region" description="Helical" evidence="9">
    <location>
        <begin position="302"/>
        <end position="323"/>
    </location>
</feature>
<accession>U7D9Q4</accession>
<dbReference type="Pfam" id="PF00571">
    <property type="entry name" value="CBS"/>
    <property type="match status" value="2"/>
</dbReference>
<dbReference type="AlphaFoldDB" id="U7D9Q4"/>
<name>U7D9Q4_9BACT</name>
<dbReference type="EMBL" id="ASJR01000009">
    <property type="protein sequence ID" value="ERP31817.1"/>
    <property type="molecule type" value="Genomic_DNA"/>
</dbReference>
<keyword evidence="9" id="KW-1003">Cell membrane</keyword>
<dbReference type="InterPro" id="IPR046342">
    <property type="entry name" value="CBS_dom_sf"/>
</dbReference>
<keyword evidence="4 9" id="KW-0812">Transmembrane</keyword>
<feature type="domain" description="CBS" evidence="10">
    <location>
        <begin position="214"/>
        <end position="273"/>
    </location>
</feature>
<dbReference type="OrthoDB" id="9790355at2"/>
<evidence type="ECO:0000313" key="12">
    <source>
        <dbReference type="Proteomes" id="UP000017148"/>
    </source>
</evidence>
<dbReference type="NCBIfam" id="TIGR00400">
    <property type="entry name" value="mgtE"/>
    <property type="match status" value="1"/>
</dbReference>
<dbReference type="Gene3D" id="1.10.357.20">
    <property type="entry name" value="SLC41 divalent cation transporters, integral membrane domain"/>
    <property type="match status" value="1"/>
</dbReference>
<reference evidence="11 12" key="1">
    <citation type="journal article" date="2013" name="Environ. Microbiol.">
        <title>Genome analysis of Chitinivibrio alkaliphilus gen. nov., sp. nov., a novel extremely haloalkaliphilic anaerobic chitinolytic bacterium from the candidate phylum Termite Group 3.</title>
        <authorList>
            <person name="Sorokin D.Y."/>
            <person name="Gumerov V.M."/>
            <person name="Rakitin A.L."/>
            <person name="Beletsky A.V."/>
            <person name="Damste J.S."/>
            <person name="Muyzer G."/>
            <person name="Mardanov A.V."/>
            <person name="Ravin N.V."/>
        </authorList>
    </citation>
    <scope>NUCLEOTIDE SEQUENCE [LARGE SCALE GENOMIC DNA]</scope>
    <source>
        <strain evidence="11 12">ACht1</strain>
    </source>
</reference>
<dbReference type="PATRIC" id="fig|1313304.3.peg.1208"/>
<evidence type="ECO:0000256" key="3">
    <source>
        <dbReference type="ARBA" id="ARBA00022448"/>
    </source>
</evidence>
<evidence type="ECO:0000256" key="8">
    <source>
        <dbReference type="PROSITE-ProRule" id="PRU00703"/>
    </source>
</evidence>
<protein>
    <recommendedName>
        <fullName evidence="9">Magnesium transporter MgtE</fullName>
    </recommendedName>
</protein>
<evidence type="ECO:0000256" key="5">
    <source>
        <dbReference type="ARBA" id="ARBA00022842"/>
    </source>
</evidence>
<dbReference type="SUPFAM" id="SSF158791">
    <property type="entry name" value="MgtE N-terminal domain-like"/>
    <property type="match status" value="1"/>
</dbReference>
<dbReference type="Gene3D" id="3.10.580.10">
    <property type="entry name" value="CBS-domain"/>
    <property type="match status" value="1"/>
</dbReference>
<dbReference type="GO" id="GO:0005886">
    <property type="term" value="C:plasma membrane"/>
    <property type="evidence" value="ECO:0007669"/>
    <property type="project" value="UniProtKB-SubCell"/>
</dbReference>
<dbReference type="SUPFAM" id="SSF161093">
    <property type="entry name" value="MgtE membrane domain-like"/>
    <property type="match status" value="1"/>
</dbReference>
<comment type="function">
    <text evidence="9">Acts as a magnesium transporter.</text>
</comment>
<comment type="similarity">
    <text evidence="2 9">Belongs to the SLC41A transporter family.</text>
</comment>
<dbReference type="GO" id="GO:0046872">
    <property type="term" value="F:metal ion binding"/>
    <property type="evidence" value="ECO:0007669"/>
    <property type="project" value="UniProtKB-KW"/>
</dbReference>
<keyword evidence="5 9" id="KW-0460">Magnesium</keyword>
<dbReference type="Pfam" id="PF01769">
    <property type="entry name" value="MgtE"/>
    <property type="match status" value="1"/>
</dbReference>
<keyword evidence="3 9" id="KW-0813">Transport</keyword>
<dbReference type="InterPro" id="IPR038076">
    <property type="entry name" value="MgtE_N_sf"/>
</dbReference>
<dbReference type="eggNOG" id="COG2239">
    <property type="taxonomic scope" value="Bacteria"/>
</dbReference>
<evidence type="ECO:0000256" key="1">
    <source>
        <dbReference type="ARBA" id="ARBA00004141"/>
    </source>
</evidence>
<feature type="transmembrane region" description="Helical" evidence="9">
    <location>
        <begin position="413"/>
        <end position="434"/>
    </location>
</feature>
<comment type="caution">
    <text evidence="11">The sequence shown here is derived from an EMBL/GenBank/DDBJ whole genome shotgun (WGS) entry which is preliminary data.</text>
</comment>
<dbReference type="InterPro" id="IPR006668">
    <property type="entry name" value="Mg_transptr_MgtE_intracell_dom"/>
</dbReference>
<dbReference type="STRING" id="1313304.CALK_1264"/>
<evidence type="ECO:0000256" key="9">
    <source>
        <dbReference type="RuleBase" id="RU362011"/>
    </source>
</evidence>
<gene>
    <name evidence="11" type="ORF">CALK_1264</name>
</gene>
<dbReference type="PROSITE" id="PS51371">
    <property type="entry name" value="CBS"/>
    <property type="match status" value="1"/>
</dbReference>
<keyword evidence="12" id="KW-1185">Reference proteome</keyword>
<comment type="subunit">
    <text evidence="9">Homodimer.</text>
</comment>
<dbReference type="InterPro" id="IPR006667">
    <property type="entry name" value="SLC41_membr_dom"/>
</dbReference>
<comment type="subcellular location">
    <subcellularLocation>
        <location evidence="9">Cell membrane</location>
        <topology evidence="9">Multi-pass membrane protein</topology>
    </subcellularLocation>
    <subcellularLocation>
        <location evidence="1">Membrane</location>
        <topology evidence="1">Multi-pass membrane protein</topology>
    </subcellularLocation>
</comment>
<dbReference type="Proteomes" id="UP000017148">
    <property type="component" value="Unassembled WGS sequence"/>
</dbReference>
<dbReference type="GO" id="GO:0015095">
    <property type="term" value="F:magnesium ion transmembrane transporter activity"/>
    <property type="evidence" value="ECO:0007669"/>
    <property type="project" value="UniProtKB-UniRule"/>
</dbReference>
<keyword evidence="8" id="KW-0129">CBS domain</keyword>
<keyword evidence="7 9" id="KW-0472">Membrane</keyword>
<dbReference type="Gene3D" id="1.25.60.10">
    <property type="entry name" value="MgtE N-terminal domain-like"/>
    <property type="match status" value="1"/>
</dbReference>
<evidence type="ECO:0000256" key="7">
    <source>
        <dbReference type="ARBA" id="ARBA00023136"/>
    </source>
</evidence>